<dbReference type="AlphaFoldDB" id="A0A9N9HC25"/>
<sequence>SIKTSPTCPRPDCKKEVESTADIMLGSQNISDLMDISRFDDVKKQIPEERTDIALRKRMERARKIYKLSPL</sequence>
<dbReference type="Proteomes" id="UP000789831">
    <property type="component" value="Unassembled WGS sequence"/>
</dbReference>
<keyword evidence="2" id="KW-1185">Reference proteome</keyword>
<accession>A0A9N9HC25</accession>
<evidence type="ECO:0000313" key="1">
    <source>
        <dbReference type="EMBL" id="CAG8673177.1"/>
    </source>
</evidence>
<gene>
    <name evidence="1" type="ORF">AGERDE_LOCUS12349</name>
</gene>
<name>A0A9N9HC25_9GLOM</name>
<feature type="non-terminal residue" evidence="1">
    <location>
        <position position="1"/>
    </location>
</feature>
<proteinExistence type="predicted"/>
<evidence type="ECO:0000313" key="2">
    <source>
        <dbReference type="Proteomes" id="UP000789831"/>
    </source>
</evidence>
<reference evidence="1" key="1">
    <citation type="submission" date="2021-06" db="EMBL/GenBank/DDBJ databases">
        <authorList>
            <person name="Kallberg Y."/>
            <person name="Tangrot J."/>
            <person name="Rosling A."/>
        </authorList>
    </citation>
    <scope>NUCLEOTIDE SEQUENCE</scope>
    <source>
        <strain evidence="1">MT106</strain>
    </source>
</reference>
<feature type="non-terminal residue" evidence="1">
    <location>
        <position position="71"/>
    </location>
</feature>
<dbReference type="EMBL" id="CAJVPL010008166">
    <property type="protein sequence ID" value="CAG8673177.1"/>
    <property type="molecule type" value="Genomic_DNA"/>
</dbReference>
<protein>
    <submittedName>
        <fullName evidence="1">6096_t:CDS:1</fullName>
    </submittedName>
</protein>
<comment type="caution">
    <text evidence="1">The sequence shown here is derived from an EMBL/GenBank/DDBJ whole genome shotgun (WGS) entry which is preliminary data.</text>
</comment>
<organism evidence="1 2">
    <name type="scientific">Ambispora gerdemannii</name>
    <dbReference type="NCBI Taxonomy" id="144530"/>
    <lineage>
        <taxon>Eukaryota</taxon>
        <taxon>Fungi</taxon>
        <taxon>Fungi incertae sedis</taxon>
        <taxon>Mucoromycota</taxon>
        <taxon>Glomeromycotina</taxon>
        <taxon>Glomeromycetes</taxon>
        <taxon>Archaeosporales</taxon>
        <taxon>Ambisporaceae</taxon>
        <taxon>Ambispora</taxon>
    </lineage>
</organism>